<feature type="signal peptide" evidence="1">
    <location>
        <begin position="1"/>
        <end position="15"/>
    </location>
</feature>
<feature type="chain" id="PRO_5046159081" evidence="1">
    <location>
        <begin position="16"/>
        <end position="103"/>
    </location>
</feature>
<evidence type="ECO:0000256" key="1">
    <source>
        <dbReference type="SAM" id="SignalP"/>
    </source>
</evidence>
<evidence type="ECO:0000313" key="2">
    <source>
        <dbReference type="EMBL" id="MED6272839.1"/>
    </source>
</evidence>
<evidence type="ECO:0000313" key="3">
    <source>
        <dbReference type="Proteomes" id="UP001352852"/>
    </source>
</evidence>
<comment type="caution">
    <text evidence="2">The sequence shown here is derived from an EMBL/GenBank/DDBJ whole genome shotgun (WGS) entry which is preliminary data.</text>
</comment>
<dbReference type="EMBL" id="JAHUTJ010024621">
    <property type="protein sequence ID" value="MED6272839.1"/>
    <property type="molecule type" value="Genomic_DNA"/>
</dbReference>
<proteinExistence type="predicted"/>
<organism evidence="2 3">
    <name type="scientific">Characodon lateralis</name>
    <dbReference type="NCBI Taxonomy" id="208331"/>
    <lineage>
        <taxon>Eukaryota</taxon>
        <taxon>Metazoa</taxon>
        <taxon>Chordata</taxon>
        <taxon>Craniata</taxon>
        <taxon>Vertebrata</taxon>
        <taxon>Euteleostomi</taxon>
        <taxon>Actinopterygii</taxon>
        <taxon>Neopterygii</taxon>
        <taxon>Teleostei</taxon>
        <taxon>Neoteleostei</taxon>
        <taxon>Acanthomorphata</taxon>
        <taxon>Ovalentaria</taxon>
        <taxon>Atherinomorphae</taxon>
        <taxon>Cyprinodontiformes</taxon>
        <taxon>Goodeidae</taxon>
        <taxon>Characodon</taxon>
    </lineage>
</organism>
<gene>
    <name evidence="2" type="ORF">CHARACLAT_000824</name>
</gene>
<accession>A0ABU7DCT4</accession>
<reference evidence="2 3" key="1">
    <citation type="submission" date="2021-06" db="EMBL/GenBank/DDBJ databases">
        <authorList>
            <person name="Palmer J.M."/>
        </authorList>
    </citation>
    <scope>NUCLEOTIDE SEQUENCE [LARGE SCALE GENOMIC DNA]</scope>
    <source>
        <strain evidence="2 3">CL_MEX2019</strain>
        <tissue evidence="2">Muscle</tissue>
    </source>
</reference>
<sequence>MWLLNILVNLPPLSSISLLTLSGETFSRPESPSEPSTGSIKVKTHERASTCSWLALIFANTIKYDMLQWLCVLQSAFLAVDVPIEDSGLQGEALHCTVNALPT</sequence>
<name>A0ABU7DCT4_9TELE</name>
<keyword evidence="3" id="KW-1185">Reference proteome</keyword>
<protein>
    <submittedName>
        <fullName evidence="2">Uncharacterized protein</fullName>
    </submittedName>
</protein>
<dbReference type="Proteomes" id="UP001352852">
    <property type="component" value="Unassembled WGS sequence"/>
</dbReference>
<keyword evidence="1" id="KW-0732">Signal</keyword>